<dbReference type="Pfam" id="PF20152">
    <property type="entry name" value="DUF6534"/>
    <property type="match status" value="1"/>
</dbReference>
<keyword evidence="1" id="KW-0812">Transmembrane</keyword>
<evidence type="ECO:0000313" key="3">
    <source>
        <dbReference type="EMBL" id="KAE9409986.1"/>
    </source>
</evidence>
<keyword evidence="1" id="KW-1133">Transmembrane helix</keyword>
<accession>A0A6A4IH93</accession>
<feature type="transmembrane region" description="Helical" evidence="1">
    <location>
        <begin position="180"/>
        <end position="203"/>
    </location>
</feature>
<evidence type="ECO:0000259" key="2">
    <source>
        <dbReference type="Pfam" id="PF20152"/>
    </source>
</evidence>
<dbReference type="Proteomes" id="UP000799118">
    <property type="component" value="Unassembled WGS sequence"/>
</dbReference>
<feature type="transmembrane region" description="Helical" evidence="1">
    <location>
        <begin position="129"/>
        <end position="156"/>
    </location>
</feature>
<dbReference type="PANTHER" id="PTHR40465:SF1">
    <property type="entry name" value="DUF6534 DOMAIN-CONTAINING PROTEIN"/>
    <property type="match status" value="1"/>
</dbReference>
<feature type="transmembrane region" description="Helical" evidence="1">
    <location>
        <begin position="97"/>
        <end position="117"/>
    </location>
</feature>
<keyword evidence="1" id="KW-0472">Membrane</keyword>
<dbReference type="AlphaFoldDB" id="A0A6A4IH93"/>
<feature type="transmembrane region" description="Helical" evidence="1">
    <location>
        <begin position="58"/>
        <end position="77"/>
    </location>
</feature>
<name>A0A6A4IH93_9AGAR</name>
<gene>
    <name evidence="3" type="ORF">BT96DRAFT_462601</name>
</gene>
<sequence>MNNNNTFISPFQSDFREQSPFDRIPSAVLLDGIIQSFLLGFVLGQASKYFSAYKDDGWKKRAFVGVVVFLSLVQTIIEEIKLWKMAVNRESWVNSEFIWTDLAINGFISWMCEAFFIRRCWKMTDHNRWVLYPLGILSLSVVAANTFAAVALPIMVHKFDRQTNVYHGTALLMNALNFTFAYWIFGSLLLNFLVASILTRSLWRSKTGLKTSDRVVWSVISLTCESAALPCISMIVAAALFHLQWDRNLLLLFVLLSGKLYTYGLLRTLNSRDEFRLRLKSHDLGRVTLSNWQWDQGPNEETVVVP</sequence>
<dbReference type="EMBL" id="ML769386">
    <property type="protein sequence ID" value="KAE9409986.1"/>
    <property type="molecule type" value="Genomic_DNA"/>
</dbReference>
<dbReference type="InterPro" id="IPR045339">
    <property type="entry name" value="DUF6534"/>
</dbReference>
<feature type="domain" description="DUF6534" evidence="2">
    <location>
        <begin position="188"/>
        <end position="273"/>
    </location>
</feature>
<protein>
    <recommendedName>
        <fullName evidence="2">DUF6534 domain-containing protein</fullName>
    </recommendedName>
</protein>
<dbReference type="OrthoDB" id="3251949at2759"/>
<evidence type="ECO:0000313" key="4">
    <source>
        <dbReference type="Proteomes" id="UP000799118"/>
    </source>
</evidence>
<feature type="transmembrane region" description="Helical" evidence="1">
    <location>
        <begin position="249"/>
        <end position="266"/>
    </location>
</feature>
<reference evidence="3" key="1">
    <citation type="journal article" date="2019" name="Environ. Microbiol.">
        <title>Fungal ecological strategies reflected in gene transcription - a case study of two litter decomposers.</title>
        <authorList>
            <person name="Barbi F."/>
            <person name="Kohler A."/>
            <person name="Barry K."/>
            <person name="Baskaran P."/>
            <person name="Daum C."/>
            <person name="Fauchery L."/>
            <person name="Ihrmark K."/>
            <person name="Kuo A."/>
            <person name="LaButti K."/>
            <person name="Lipzen A."/>
            <person name="Morin E."/>
            <person name="Grigoriev I.V."/>
            <person name="Henrissat B."/>
            <person name="Lindahl B."/>
            <person name="Martin F."/>
        </authorList>
    </citation>
    <scope>NUCLEOTIDE SEQUENCE</scope>
    <source>
        <strain evidence="3">JB14</strain>
    </source>
</reference>
<keyword evidence="4" id="KW-1185">Reference proteome</keyword>
<feature type="transmembrane region" description="Helical" evidence="1">
    <location>
        <begin position="215"/>
        <end position="243"/>
    </location>
</feature>
<proteinExistence type="predicted"/>
<feature type="transmembrane region" description="Helical" evidence="1">
    <location>
        <begin position="24"/>
        <end position="46"/>
    </location>
</feature>
<organism evidence="3 4">
    <name type="scientific">Gymnopus androsaceus JB14</name>
    <dbReference type="NCBI Taxonomy" id="1447944"/>
    <lineage>
        <taxon>Eukaryota</taxon>
        <taxon>Fungi</taxon>
        <taxon>Dikarya</taxon>
        <taxon>Basidiomycota</taxon>
        <taxon>Agaricomycotina</taxon>
        <taxon>Agaricomycetes</taxon>
        <taxon>Agaricomycetidae</taxon>
        <taxon>Agaricales</taxon>
        <taxon>Marasmiineae</taxon>
        <taxon>Omphalotaceae</taxon>
        <taxon>Gymnopus</taxon>
    </lineage>
</organism>
<evidence type="ECO:0000256" key="1">
    <source>
        <dbReference type="SAM" id="Phobius"/>
    </source>
</evidence>
<dbReference type="PANTHER" id="PTHR40465">
    <property type="entry name" value="CHROMOSOME 1, WHOLE GENOME SHOTGUN SEQUENCE"/>
    <property type="match status" value="1"/>
</dbReference>